<feature type="non-terminal residue" evidence="1">
    <location>
        <position position="1"/>
    </location>
</feature>
<organism evidence="1">
    <name type="scientific">marine sediment metagenome</name>
    <dbReference type="NCBI Taxonomy" id="412755"/>
    <lineage>
        <taxon>unclassified sequences</taxon>
        <taxon>metagenomes</taxon>
        <taxon>ecological metagenomes</taxon>
    </lineage>
</organism>
<gene>
    <name evidence="1" type="ORF">S01H4_35942</name>
</gene>
<accession>X1AJ71</accession>
<feature type="non-terminal residue" evidence="1">
    <location>
        <position position="295"/>
    </location>
</feature>
<name>X1AJ71_9ZZZZ</name>
<dbReference type="EMBL" id="BART01019163">
    <property type="protein sequence ID" value="GAG82680.1"/>
    <property type="molecule type" value="Genomic_DNA"/>
</dbReference>
<protein>
    <submittedName>
        <fullName evidence="1">Uncharacterized protein</fullName>
    </submittedName>
</protein>
<sequence>DQLMEVDANLFSATRELQLSIVRLKDSFDRVGASLFRAGGQFDVGDVTEKFGVTFGTEFDGGFFTDTTVETELLNAGIQFGVTIREGIDGLTGSIVDAALYAKVQITETSDSWFGGDTDIDLDDVFLGLDPGLEGDINDALNESLTFLGRTLTSFGADTETLFEDFALDIDVTKINLTGLDAEEKGEAIAGFISHVGNQVLKKTTPWLTEFDRAGEELLDTLIRLTAQSIDLNNTLATTGDTTEALSGVLDADFIDSTNAAWQQQKDFFDGRTSYLTGIKTEATEARSYLTDLFA</sequence>
<proteinExistence type="predicted"/>
<dbReference type="AlphaFoldDB" id="X1AJ71"/>
<evidence type="ECO:0000313" key="1">
    <source>
        <dbReference type="EMBL" id="GAG82680.1"/>
    </source>
</evidence>
<reference evidence="1" key="1">
    <citation type="journal article" date="2014" name="Front. Microbiol.">
        <title>High frequency of phylogenetically diverse reductive dehalogenase-homologous genes in deep subseafloor sedimentary metagenomes.</title>
        <authorList>
            <person name="Kawai M."/>
            <person name="Futagami T."/>
            <person name="Toyoda A."/>
            <person name="Takaki Y."/>
            <person name="Nishi S."/>
            <person name="Hori S."/>
            <person name="Arai W."/>
            <person name="Tsubouchi T."/>
            <person name="Morono Y."/>
            <person name="Uchiyama I."/>
            <person name="Ito T."/>
            <person name="Fujiyama A."/>
            <person name="Inagaki F."/>
            <person name="Takami H."/>
        </authorList>
    </citation>
    <scope>NUCLEOTIDE SEQUENCE</scope>
    <source>
        <strain evidence="1">Expedition CK06-06</strain>
    </source>
</reference>
<comment type="caution">
    <text evidence="1">The sequence shown here is derived from an EMBL/GenBank/DDBJ whole genome shotgun (WGS) entry which is preliminary data.</text>
</comment>